<dbReference type="InterPro" id="IPR029058">
    <property type="entry name" value="AB_hydrolase_fold"/>
</dbReference>
<comment type="similarity">
    <text evidence="1">Belongs to the AB hydrolase superfamily.</text>
</comment>
<proteinExistence type="inferred from homology"/>
<feature type="domain" description="Xaa-Pro dipeptidyl-peptidase-like" evidence="4">
    <location>
        <begin position="199"/>
        <end position="320"/>
    </location>
</feature>
<gene>
    <name evidence="5" type="ORF">ACFPK1_12020</name>
</gene>
<dbReference type="PANTHER" id="PTHR22946">
    <property type="entry name" value="DIENELACTONE HYDROLASE DOMAIN-CONTAINING PROTEIN-RELATED"/>
    <property type="match status" value="1"/>
</dbReference>
<dbReference type="InterPro" id="IPR050261">
    <property type="entry name" value="FrsA_esterase"/>
</dbReference>
<dbReference type="PANTHER" id="PTHR22946:SF12">
    <property type="entry name" value="CONIDIAL PIGMENT BIOSYNTHESIS PROTEIN AYG1 (AFU_ORTHOLOGUE AFUA_2G17550)"/>
    <property type="match status" value="1"/>
</dbReference>
<protein>
    <submittedName>
        <fullName evidence="5">Alpha/beta hydrolase family protein</fullName>
        <ecNumber evidence="5">3.4.-.-</ecNumber>
    </submittedName>
</protein>
<name>A0ABV9ZEE9_9PSEU</name>
<dbReference type="InterPro" id="IPR000383">
    <property type="entry name" value="Xaa-Pro-like_dom"/>
</dbReference>
<dbReference type="SUPFAM" id="SSF53474">
    <property type="entry name" value="alpha/beta-Hydrolases"/>
    <property type="match status" value="1"/>
</dbReference>
<evidence type="ECO:0000313" key="6">
    <source>
        <dbReference type="Proteomes" id="UP001596175"/>
    </source>
</evidence>
<dbReference type="Pfam" id="PF02129">
    <property type="entry name" value="Peptidase_S15"/>
    <property type="match status" value="1"/>
</dbReference>
<keyword evidence="3" id="KW-0732">Signal</keyword>
<sequence>MEPATPLPPSRRALLRGTAVGLTGLAAVATLAACSGSGAAAAPPAPTPEPAPEPTPEPAPEPTPTTLTGLAFGDGEFDGQFLRALDTIPYGGADVGEAFMTARRITPGDHDGWLREWQALGDRVHAAADASAAAGRRVSAYEGYLRAVTYYRTSGIFLYRPPLDPRFVDAYRRQRDAFARAARFVEWRIEPVEIPYGSTRLAAWWIRPAGEGPHPAIAMVGGYDGTKEESFLAGGVAALRRGYAVLLIDGPGQGGALIEQGLVFRPDWEAVVTPQVDWLLARPEVDPARIVLMGRSWGGYLAPRAATAEHRVAALVADAPQYTPGASGRYLLPEQYRDQFDTGNPDQLNAVLREEMAQSPELAFTLDRGMLTHGFATPLDYLRLTTAYTLEGLAPRITCPTLLCTGEDDVRGNDAQPLFDALTVPKEYIRFTNAEGAGEHDEAGAAALWSQRVFDWLDATLQR</sequence>
<organism evidence="5 6">
    <name type="scientific">Actinomycetospora rhizophila</name>
    <dbReference type="NCBI Taxonomy" id="1416876"/>
    <lineage>
        <taxon>Bacteria</taxon>
        <taxon>Bacillati</taxon>
        <taxon>Actinomycetota</taxon>
        <taxon>Actinomycetes</taxon>
        <taxon>Pseudonocardiales</taxon>
        <taxon>Pseudonocardiaceae</taxon>
        <taxon>Actinomycetospora</taxon>
    </lineage>
</organism>
<feature type="compositionally biased region" description="Pro residues" evidence="2">
    <location>
        <begin position="43"/>
        <end position="63"/>
    </location>
</feature>
<dbReference type="Gene3D" id="1.20.1440.110">
    <property type="entry name" value="acylaminoacyl peptidase"/>
    <property type="match status" value="1"/>
</dbReference>
<evidence type="ECO:0000256" key="2">
    <source>
        <dbReference type="SAM" id="MobiDB-lite"/>
    </source>
</evidence>
<dbReference type="EC" id="3.4.-.-" evidence="5"/>
<feature type="region of interest" description="Disordered" evidence="2">
    <location>
        <begin position="36"/>
        <end position="64"/>
    </location>
</feature>
<dbReference type="PROSITE" id="PS51318">
    <property type="entry name" value="TAT"/>
    <property type="match status" value="1"/>
</dbReference>
<reference evidence="6" key="1">
    <citation type="journal article" date="2019" name="Int. J. Syst. Evol. Microbiol.">
        <title>The Global Catalogue of Microorganisms (GCM) 10K type strain sequencing project: providing services to taxonomists for standard genome sequencing and annotation.</title>
        <authorList>
            <consortium name="The Broad Institute Genomics Platform"/>
            <consortium name="The Broad Institute Genome Sequencing Center for Infectious Disease"/>
            <person name="Wu L."/>
            <person name="Ma J."/>
        </authorList>
    </citation>
    <scope>NUCLEOTIDE SEQUENCE [LARGE SCALE GENOMIC DNA]</scope>
    <source>
        <strain evidence="6">XZYJ18</strain>
    </source>
</reference>
<dbReference type="GO" id="GO:0016787">
    <property type="term" value="F:hydrolase activity"/>
    <property type="evidence" value="ECO:0007669"/>
    <property type="project" value="UniProtKB-KW"/>
</dbReference>
<evidence type="ECO:0000256" key="3">
    <source>
        <dbReference type="SAM" id="SignalP"/>
    </source>
</evidence>
<evidence type="ECO:0000259" key="4">
    <source>
        <dbReference type="Pfam" id="PF02129"/>
    </source>
</evidence>
<keyword evidence="6" id="KW-1185">Reference proteome</keyword>
<evidence type="ECO:0000313" key="5">
    <source>
        <dbReference type="EMBL" id="MFC5138961.1"/>
    </source>
</evidence>
<feature type="signal peptide" evidence="3">
    <location>
        <begin position="1"/>
        <end position="40"/>
    </location>
</feature>
<dbReference type="Proteomes" id="UP001596175">
    <property type="component" value="Unassembled WGS sequence"/>
</dbReference>
<keyword evidence="5" id="KW-0378">Hydrolase</keyword>
<evidence type="ECO:0000256" key="1">
    <source>
        <dbReference type="ARBA" id="ARBA00008645"/>
    </source>
</evidence>
<feature type="chain" id="PRO_5046202902" evidence="3">
    <location>
        <begin position="41"/>
        <end position="463"/>
    </location>
</feature>
<dbReference type="EMBL" id="JBHSKG010000005">
    <property type="protein sequence ID" value="MFC5138961.1"/>
    <property type="molecule type" value="Genomic_DNA"/>
</dbReference>
<comment type="caution">
    <text evidence="5">The sequence shown here is derived from an EMBL/GenBank/DDBJ whole genome shotgun (WGS) entry which is preliminary data.</text>
</comment>
<dbReference type="RefSeq" id="WP_378021156.1">
    <property type="nucleotide sequence ID" value="NZ_JBHSKG010000005.1"/>
</dbReference>
<accession>A0ABV9ZEE9</accession>
<dbReference type="InterPro" id="IPR006311">
    <property type="entry name" value="TAT_signal"/>
</dbReference>
<dbReference type="Gene3D" id="3.40.50.1820">
    <property type="entry name" value="alpha/beta hydrolase"/>
    <property type="match status" value="1"/>
</dbReference>